<dbReference type="GO" id="GO:0016301">
    <property type="term" value="F:kinase activity"/>
    <property type="evidence" value="ECO:0007669"/>
    <property type="project" value="UniProtKB-KW"/>
</dbReference>
<dbReference type="Pfam" id="PF03881">
    <property type="entry name" value="Fructosamin_kin"/>
    <property type="match status" value="1"/>
</dbReference>
<reference evidence="3" key="1">
    <citation type="journal article" date="2019" name="Int. J. Syst. Evol. Microbiol.">
        <title>The Global Catalogue of Microorganisms (GCM) 10K type strain sequencing project: providing services to taxonomists for standard genome sequencing and annotation.</title>
        <authorList>
            <consortium name="The Broad Institute Genomics Platform"/>
            <consortium name="The Broad Institute Genome Sequencing Center for Infectious Disease"/>
            <person name="Wu L."/>
            <person name="Ma J."/>
        </authorList>
    </citation>
    <scope>NUCLEOTIDE SEQUENCE [LARGE SCALE GENOMIC DNA]</scope>
    <source>
        <strain evidence="3">CCM 8907</strain>
    </source>
</reference>
<dbReference type="EMBL" id="JBHSSJ010000003">
    <property type="protein sequence ID" value="MFC6274722.1"/>
    <property type="molecule type" value="Genomic_DNA"/>
</dbReference>
<comment type="caution">
    <text evidence="2">The sequence shown here is derived from an EMBL/GenBank/DDBJ whole genome shotgun (WGS) entry which is preliminary data.</text>
</comment>
<gene>
    <name evidence="2" type="ORF">ACFQET_04240</name>
</gene>
<comment type="similarity">
    <text evidence="1">Belongs to the fructosamine kinase family.</text>
</comment>
<dbReference type="InterPro" id="IPR016477">
    <property type="entry name" value="Fructo-/Ketosamine-3-kinase"/>
</dbReference>
<accession>A0ABW1TMM3</accession>
<name>A0ABW1TMM3_9LACO</name>
<keyword evidence="1" id="KW-0808">Transferase</keyword>
<dbReference type="InterPro" id="IPR011009">
    <property type="entry name" value="Kinase-like_dom_sf"/>
</dbReference>
<evidence type="ECO:0000256" key="1">
    <source>
        <dbReference type="PIRNR" id="PIRNR006221"/>
    </source>
</evidence>
<dbReference type="Proteomes" id="UP001596191">
    <property type="component" value="Unassembled WGS sequence"/>
</dbReference>
<evidence type="ECO:0000313" key="2">
    <source>
        <dbReference type="EMBL" id="MFC6274722.1"/>
    </source>
</evidence>
<keyword evidence="1 2" id="KW-0418">Kinase</keyword>
<dbReference type="SUPFAM" id="SSF56112">
    <property type="entry name" value="Protein kinase-like (PK-like)"/>
    <property type="match status" value="1"/>
</dbReference>
<sequence>MRLTSTWLDQLPLKQIQSATPVAGGDINQAFALQTGSGPYFLLIQPQTPASFYTHEVAGLKALSQAANVPAVIATGEIDGDAYLLLEDLAIGAGSQYALGQMVAHVHQLTAPQFGFDGDQLTGKLPKNNHWQANWTTFYLEQRLDPLVKRASEHGLWSVSRAGAYQRTQAVIAHMNDGRTIVPSLLHGDLWAGNVLFTAAGTPTLIDPDVFYGDREMDLAMTTIFGGFDQDFYRGYQSIWPLATGHNDRLPYYQLYYLLVHLNLFGEGYGEAVDRILALA</sequence>
<evidence type="ECO:0000313" key="3">
    <source>
        <dbReference type="Proteomes" id="UP001596191"/>
    </source>
</evidence>
<dbReference type="PANTHER" id="PTHR12149">
    <property type="entry name" value="FRUCTOSAMINE 3 KINASE-RELATED PROTEIN"/>
    <property type="match status" value="1"/>
</dbReference>
<proteinExistence type="inferred from homology"/>
<dbReference type="PIRSF" id="PIRSF006221">
    <property type="entry name" value="Ketosamine-3-kinase"/>
    <property type="match status" value="1"/>
</dbReference>
<dbReference type="PANTHER" id="PTHR12149:SF8">
    <property type="entry name" value="PROTEIN-RIBULOSAMINE 3-KINASE"/>
    <property type="match status" value="1"/>
</dbReference>
<protein>
    <submittedName>
        <fullName evidence="2">Fructosamine kinase family protein</fullName>
    </submittedName>
</protein>
<organism evidence="2 3">
    <name type="scientific">Levilactobacillus tangyuanensis</name>
    <dbReference type="NCBI Taxonomy" id="2486021"/>
    <lineage>
        <taxon>Bacteria</taxon>
        <taxon>Bacillati</taxon>
        <taxon>Bacillota</taxon>
        <taxon>Bacilli</taxon>
        <taxon>Lactobacillales</taxon>
        <taxon>Lactobacillaceae</taxon>
        <taxon>Levilactobacillus</taxon>
    </lineage>
</organism>
<keyword evidence="3" id="KW-1185">Reference proteome</keyword>
<dbReference type="Gene3D" id="3.30.200.20">
    <property type="entry name" value="Phosphorylase Kinase, domain 1"/>
    <property type="match status" value="1"/>
</dbReference>
<dbReference type="RefSeq" id="WP_125640055.1">
    <property type="nucleotide sequence ID" value="NZ_JBHSSJ010000003.1"/>
</dbReference>
<dbReference type="Gene3D" id="3.90.1200.10">
    <property type="match status" value="1"/>
</dbReference>